<evidence type="ECO:0000313" key="2">
    <source>
        <dbReference type="EMBL" id="GBM68358.1"/>
    </source>
</evidence>
<evidence type="ECO:0000256" key="1">
    <source>
        <dbReference type="SAM" id="MobiDB-lite"/>
    </source>
</evidence>
<protein>
    <submittedName>
        <fullName evidence="2">Uncharacterized protein</fullName>
    </submittedName>
</protein>
<gene>
    <name evidence="2" type="ORF">AVEN_20710_1</name>
</gene>
<accession>A0A4Y2HSY9</accession>
<dbReference type="EMBL" id="BGPR01002136">
    <property type="protein sequence ID" value="GBM68358.1"/>
    <property type="molecule type" value="Genomic_DNA"/>
</dbReference>
<dbReference type="Proteomes" id="UP000499080">
    <property type="component" value="Unassembled WGS sequence"/>
</dbReference>
<sequence>MLYRNPALGENSGLVFHKDKQTDNNENSKNGDVPDAKEFVLSIQKSLTGLEEKSGKMSGINVEEYLIAGDDLMAFAGVTEEDIVSETIDEIENDDKEVDGGETDPSQSLTTSQEPLQPVQSLRAFF</sequence>
<feature type="region of interest" description="Disordered" evidence="1">
    <location>
        <begin position="1"/>
        <end position="36"/>
    </location>
</feature>
<comment type="caution">
    <text evidence="2">The sequence shown here is derived from an EMBL/GenBank/DDBJ whole genome shotgun (WGS) entry which is preliminary data.</text>
</comment>
<feature type="compositionally biased region" description="Polar residues" evidence="1">
    <location>
        <begin position="104"/>
        <end position="120"/>
    </location>
</feature>
<name>A0A4Y2HSY9_ARAVE</name>
<organism evidence="2 3">
    <name type="scientific">Araneus ventricosus</name>
    <name type="common">Orbweaver spider</name>
    <name type="synonym">Epeira ventricosa</name>
    <dbReference type="NCBI Taxonomy" id="182803"/>
    <lineage>
        <taxon>Eukaryota</taxon>
        <taxon>Metazoa</taxon>
        <taxon>Ecdysozoa</taxon>
        <taxon>Arthropoda</taxon>
        <taxon>Chelicerata</taxon>
        <taxon>Arachnida</taxon>
        <taxon>Araneae</taxon>
        <taxon>Araneomorphae</taxon>
        <taxon>Entelegynae</taxon>
        <taxon>Araneoidea</taxon>
        <taxon>Araneidae</taxon>
        <taxon>Araneus</taxon>
    </lineage>
</organism>
<feature type="region of interest" description="Disordered" evidence="1">
    <location>
        <begin position="91"/>
        <end position="126"/>
    </location>
</feature>
<feature type="compositionally biased region" description="Acidic residues" evidence="1">
    <location>
        <begin position="91"/>
        <end position="102"/>
    </location>
</feature>
<reference evidence="2 3" key="1">
    <citation type="journal article" date="2019" name="Sci. Rep.">
        <title>Orb-weaving spider Araneus ventricosus genome elucidates the spidroin gene catalogue.</title>
        <authorList>
            <person name="Kono N."/>
            <person name="Nakamura H."/>
            <person name="Ohtoshi R."/>
            <person name="Moran D.A.P."/>
            <person name="Shinohara A."/>
            <person name="Yoshida Y."/>
            <person name="Fujiwara M."/>
            <person name="Mori M."/>
            <person name="Tomita M."/>
            <person name="Arakawa K."/>
        </authorList>
    </citation>
    <scope>NUCLEOTIDE SEQUENCE [LARGE SCALE GENOMIC DNA]</scope>
</reference>
<proteinExistence type="predicted"/>
<dbReference type="AlphaFoldDB" id="A0A4Y2HSY9"/>
<evidence type="ECO:0000313" key="3">
    <source>
        <dbReference type="Proteomes" id="UP000499080"/>
    </source>
</evidence>
<keyword evidence="3" id="KW-1185">Reference proteome</keyword>